<dbReference type="CDD" id="cd00293">
    <property type="entry name" value="USP-like"/>
    <property type="match status" value="1"/>
</dbReference>
<dbReference type="SUPFAM" id="SSF52402">
    <property type="entry name" value="Adenine nucleotide alpha hydrolases-like"/>
    <property type="match status" value="1"/>
</dbReference>
<keyword evidence="3" id="KW-1185">Reference proteome</keyword>
<organism evidence="2 3">
    <name type="scientific">Insolitispirillum peregrinum</name>
    <dbReference type="NCBI Taxonomy" id="80876"/>
    <lineage>
        <taxon>Bacteria</taxon>
        <taxon>Pseudomonadati</taxon>
        <taxon>Pseudomonadota</taxon>
        <taxon>Alphaproteobacteria</taxon>
        <taxon>Rhodospirillales</taxon>
        <taxon>Novispirillaceae</taxon>
        <taxon>Insolitispirillum</taxon>
    </lineage>
</organism>
<dbReference type="RefSeq" id="WP_076399472.1">
    <property type="nucleotide sequence ID" value="NZ_FTOA01000002.1"/>
</dbReference>
<dbReference type="Proteomes" id="UP000185678">
    <property type="component" value="Unassembled WGS sequence"/>
</dbReference>
<protein>
    <submittedName>
        <fullName evidence="2">Nucleotide-binding universal stress protein, UspA family</fullName>
    </submittedName>
</protein>
<dbReference type="STRING" id="80876.SAMN05421779_102641"/>
<name>A0A1N7K7P5_9PROT</name>
<evidence type="ECO:0000313" key="2">
    <source>
        <dbReference type="EMBL" id="SIS57603.1"/>
    </source>
</evidence>
<dbReference type="Gene3D" id="3.40.50.620">
    <property type="entry name" value="HUPs"/>
    <property type="match status" value="1"/>
</dbReference>
<dbReference type="Pfam" id="PF00582">
    <property type="entry name" value="Usp"/>
    <property type="match status" value="1"/>
</dbReference>
<reference evidence="2 3" key="1">
    <citation type="submission" date="2017-01" db="EMBL/GenBank/DDBJ databases">
        <authorList>
            <person name="Mah S.A."/>
            <person name="Swanson W.J."/>
            <person name="Moy G.W."/>
            <person name="Vacquier V.D."/>
        </authorList>
    </citation>
    <scope>NUCLEOTIDE SEQUENCE [LARGE SCALE GENOMIC DNA]</scope>
    <source>
        <strain evidence="2 3">DSM 11589</strain>
    </source>
</reference>
<proteinExistence type="predicted"/>
<dbReference type="InterPro" id="IPR014729">
    <property type="entry name" value="Rossmann-like_a/b/a_fold"/>
</dbReference>
<dbReference type="EMBL" id="FTOA01000002">
    <property type="protein sequence ID" value="SIS57603.1"/>
    <property type="molecule type" value="Genomic_DNA"/>
</dbReference>
<feature type="domain" description="UspA" evidence="1">
    <location>
        <begin position="24"/>
        <end position="162"/>
    </location>
</feature>
<dbReference type="OrthoDB" id="9813682at2"/>
<evidence type="ECO:0000313" key="3">
    <source>
        <dbReference type="Proteomes" id="UP000185678"/>
    </source>
</evidence>
<accession>A0A1N7K7P5</accession>
<evidence type="ECO:0000259" key="1">
    <source>
        <dbReference type="Pfam" id="PF00582"/>
    </source>
</evidence>
<gene>
    <name evidence="2" type="ORF">SAMN05421779_102641</name>
</gene>
<dbReference type="InterPro" id="IPR006016">
    <property type="entry name" value="UspA"/>
</dbReference>
<dbReference type="AlphaFoldDB" id="A0A1N7K7P5"/>
<sequence length="174" mass="19348">MFSSRLPFTRKQHAELKANAPSHRRFLVVVDQSEELRAALRFAAMRARNTGGRVTLLAVVQLPEFQDWMFVGNLIQEESRLEAEHRLQSYAAQVHAFSGDMPELLIREGDTREELIRLLREDPRISVVVLASGSSSDGPGPLVTALTGKYADKLSVPVTIVPGHLSDEKIDAMT</sequence>